<sequence>MKIRSLTPSTFALTIRHWQFWTNTASVPARNARRASATVSCCFRVNKKQSAPSDQRSAPCFLPKPHGLRLNPIIDAAPAKVNSFPQGIFALIFGNPPSESLDTACSMLTTKDKPKGETP</sequence>
<accession>A0A8S5V041</accession>
<organism evidence="1">
    <name type="scientific">Siphoviridae sp. ctBeL15</name>
    <dbReference type="NCBI Taxonomy" id="2825374"/>
    <lineage>
        <taxon>Viruses</taxon>
        <taxon>Duplodnaviria</taxon>
        <taxon>Heunggongvirae</taxon>
        <taxon>Uroviricota</taxon>
        <taxon>Caudoviricetes</taxon>
    </lineage>
</organism>
<name>A0A8S5V041_9CAUD</name>
<protein>
    <submittedName>
        <fullName evidence="1">Uncharacterized protein</fullName>
    </submittedName>
</protein>
<reference evidence="1" key="1">
    <citation type="journal article" date="2021" name="Proc. Natl. Acad. Sci. U.S.A.">
        <title>A Catalog of Tens of Thousands of Viruses from Human Metagenomes Reveals Hidden Associations with Chronic Diseases.</title>
        <authorList>
            <person name="Tisza M.J."/>
            <person name="Buck C.B."/>
        </authorList>
    </citation>
    <scope>NUCLEOTIDE SEQUENCE</scope>
    <source>
        <strain evidence="1">CtBeL15</strain>
    </source>
</reference>
<evidence type="ECO:0000313" key="1">
    <source>
        <dbReference type="EMBL" id="DAG00122.1"/>
    </source>
</evidence>
<proteinExistence type="predicted"/>
<dbReference type="EMBL" id="BK016176">
    <property type="protein sequence ID" value="DAG00122.1"/>
    <property type="molecule type" value="Genomic_DNA"/>
</dbReference>